<dbReference type="Pfam" id="PF13193">
    <property type="entry name" value="AMP-binding_C"/>
    <property type="match status" value="1"/>
</dbReference>
<dbReference type="Gene3D" id="3.30.300.30">
    <property type="match status" value="1"/>
</dbReference>
<dbReference type="SUPFAM" id="SSF56801">
    <property type="entry name" value="Acetyl-CoA synthetase-like"/>
    <property type="match status" value="1"/>
</dbReference>
<name>A0A4Y9FXL2_9MICO</name>
<evidence type="ECO:0000259" key="4">
    <source>
        <dbReference type="Pfam" id="PF00501"/>
    </source>
</evidence>
<dbReference type="GO" id="GO:0031956">
    <property type="term" value="F:medium-chain fatty acid-CoA ligase activity"/>
    <property type="evidence" value="ECO:0007669"/>
    <property type="project" value="TreeGrafter"/>
</dbReference>
<keyword evidence="7" id="KW-1185">Reference proteome</keyword>
<accession>A0A4Y9FXL2</accession>
<evidence type="ECO:0000256" key="3">
    <source>
        <dbReference type="SAM" id="MobiDB-lite"/>
    </source>
</evidence>
<keyword evidence="2 6" id="KW-0436">Ligase</keyword>
<feature type="domain" description="AMP-dependent synthetase/ligase" evidence="4">
    <location>
        <begin position="11"/>
        <end position="109"/>
    </location>
</feature>
<proteinExistence type="inferred from homology"/>
<evidence type="ECO:0000256" key="1">
    <source>
        <dbReference type="ARBA" id="ARBA00006432"/>
    </source>
</evidence>
<dbReference type="Pfam" id="PF00501">
    <property type="entry name" value="AMP-binding"/>
    <property type="match status" value="2"/>
</dbReference>
<dbReference type="Proteomes" id="UP000298358">
    <property type="component" value="Unassembled WGS sequence"/>
</dbReference>
<evidence type="ECO:0000313" key="7">
    <source>
        <dbReference type="Proteomes" id="UP000298358"/>
    </source>
</evidence>
<dbReference type="PANTHER" id="PTHR43201">
    <property type="entry name" value="ACYL-COA SYNTHETASE"/>
    <property type="match status" value="1"/>
</dbReference>
<dbReference type="InterPro" id="IPR042099">
    <property type="entry name" value="ANL_N_sf"/>
</dbReference>
<feature type="domain" description="AMP-binding enzyme C-terminal" evidence="5">
    <location>
        <begin position="393"/>
        <end position="446"/>
    </location>
</feature>
<evidence type="ECO:0000259" key="5">
    <source>
        <dbReference type="Pfam" id="PF13193"/>
    </source>
</evidence>
<comment type="caution">
    <text evidence="6">The sequence shown here is derived from an EMBL/GenBank/DDBJ whole genome shotgun (WGS) entry which is preliminary data.</text>
</comment>
<evidence type="ECO:0000313" key="6">
    <source>
        <dbReference type="EMBL" id="TFU34149.1"/>
    </source>
</evidence>
<feature type="region of interest" description="Disordered" evidence="3">
    <location>
        <begin position="471"/>
        <end position="492"/>
    </location>
</feature>
<dbReference type="PANTHER" id="PTHR43201:SF5">
    <property type="entry name" value="MEDIUM-CHAIN ACYL-COA LIGASE ACSF2, MITOCHONDRIAL"/>
    <property type="match status" value="1"/>
</dbReference>
<organism evidence="6 7">
    <name type="scientific">Microbacterium paludicola</name>
    <dbReference type="NCBI Taxonomy" id="300019"/>
    <lineage>
        <taxon>Bacteria</taxon>
        <taxon>Bacillati</taxon>
        <taxon>Actinomycetota</taxon>
        <taxon>Actinomycetes</taxon>
        <taxon>Micrococcales</taxon>
        <taxon>Microbacteriaceae</taxon>
        <taxon>Microbacterium</taxon>
    </lineage>
</organism>
<dbReference type="InterPro" id="IPR025110">
    <property type="entry name" value="AMP-bd_C"/>
</dbReference>
<sequence>MTRLTFSRILRERAMAHPHRRIVSDERGALTARELDRAATSLAHALIRQGVRPDDSVAVSVPNGIDFVIACAGIWRAGGTPQPLDSALASVERAEIERLSAPAAAIGVKPETAGIPWLPTVRVEPDARPLPDLASSCWKSVATSGSTGRPKLVRAAAPALLDPHEPVAPFLPLRATQIVAGPMWHSAVFTYAFRGLLTGHDLIVMSRFDARRWVDLVERHRATWGLLVPTMMSRLLQLPEEFREASRLSTLRAVLHMGAPCSIELKRSFLDWLGPARVDEVYAGSESNGLTHINGLDWLDHPGSVGRGIGGTVVSIRDEHGEDLPTGHAGMIWMHRGASPAYEYIGAVTRRDEKGWDSLADIGHLDPDGYLYLHDRADDLINRGGEKIAPASVEAVLESHPAVLEAVAFGAPDDELGQVVHATVVLSDPNVTADAVHAYAAQRLHARAPTVIHTADGPLRNEAGKIRRSAMLTRSVRNDQPHPAAETGRTAG</sequence>
<evidence type="ECO:0000256" key="2">
    <source>
        <dbReference type="ARBA" id="ARBA00022598"/>
    </source>
</evidence>
<feature type="domain" description="AMP-dependent synthetase/ligase" evidence="4">
    <location>
        <begin position="143"/>
        <end position="335"/>
    </location>
</feature>
<dbReference type="RefSeq" id="WP_135112836.1">
    <property type="nucleotide sequence ID" value="NZ_JADGLL010000003.1"/>
</dbReference>
<dbReference type="InterPro" id="IPR045851">
    <property type="entry name" value="AMP-bd_C_sf"/>
</dbReference>
<comment type="similarity">
    <text evidence="1">Belongs to the ATP-dependent AMP-binding enzyme family.</text>
</comment>
<dbReference type="GO" id="GO:0006631">
    <property type="term" value="P:fatty acid metabolic process"/>
    <property type="evidence" value="ECO:0007669"/>
    <property type="project" value="TreeGrafter"/>
</dbReference>
<dbReference type="AlphaFoldDB" id="A0A4Y9FXL2"/>
<dbReference type="EMBL" id="SPQB01000003">
    <property type="protein sequence ID" value="TFU34149.1"/>
    <property type="molecule type" value="Genomic_DNA"/>
</dbReference>
<dbReference type="Gene3D" id="3.40.50.12780">
    <property type="entry name" value="N-terminal domain of ligase-like"/>
    <property type="match status" value="1"/>
</dbReference>
<reference evidence="6 7" key="1">
    <citation type="submission" date="2019-03" db="EMBL/GenBank/DDBJ databases">
        <title>Diversity of the mouse oral microbiome.</title>
        <authorList>
            <person name="Joseph S."/>
            <person name="Aduse-Opoku J."/>
            <person name="Curtis M."/>
            <person name="Wade W."/>
            <person name="Hashim A."/>
        </authorList>
    </citation>
    <scope>NUCLEOTIDE SEQUENCE [LARGE SCALE GENOMIC DNA]</scope>
    <source>
        <strain evidence="6 7">P1012</strain>
    </source>
</reference>
<gene>
    <name evidence="6" type="ORF">E4U02_02520</name>
</gene>
<dbReference type="InterPro" id="IPR000873">
    <property type="entry name" value="AMP-dep_synth/lig_dom"/>
</dbReference>
<protein>
    <submittedName>
        <fullName evidence="6">Acid--CoA ligase</fullName>
    </submittedName>
</protein>
<dbReference type="OrthoDB" id="9803968at2"/>